<dbReference type="RefSeq" id="XP_052747130.1">
    <property type="nucleotide sequence ID" value="XM_052891170.1"/>
</dbReference>
<accession>A0ABM3M7R5</accession>
<evidence type="ECO:0000313" key="3">
    <source>
        <dbReference type="RefSeq" id="XP_052747130.1"/>
    </source>
</evidence>
<protein>
    <submittedName>
        <fullName evidence="3">Uncharacterized protein LOC112049737</fullName>
    </submittedName>
</protein>
<keyword evidence="1" id="KW-1133">Transmembrane helix</keyword>
<keyword evidence="1" id="KW-0472">Membrane</keyword>
<organism evidence="2 3">
    <name type="scientific">Bicyclus anynana</name>
    <name type="common">Squinting bush brown butterfly</name>
    <dbReference type="NCBI Taxonomy" id="110368"/>
    <lineage>
        <taxon>Eukaryota</taxon>
        <taxon>Metazoa</taxon>
        <taxon>Ecdysozoa</taxon>
        <taxon>Arthropoda</taxon>
        <taxon>Hexapoda</taxon>
        <taxon>Insecta</taxon>
        <taxon>Pterygota</taxon>
        <taxon>Neoptera</taxon>
        <taxon>Endopterygota</taxon>
        <taxon>Lepidoptera</taxon>
        <taxon>Glossata</taxon>
        <taxon>Ditrysia</taxon>
        <taxon>Papilionoidea</taxon>
        <taxon>Nymphalidae</taxon>
        <taxon>Satyrinae</taxon>
        <taxon>Satyrini</taxon>
        <taxon>Mycalesina</taxon>
        <taxon>Bicyclus</taxon>
    </lineage>
</organism>
<keyword evidence="2" id="KW-1185">Reference proteome</keyword>
<feature type="transmembrane region" description="Helical" evidence="1">
    <location>
        <begin position="6"/>
        <end position="26"/>
    </location>
</feature>
<reference evidence="3" key="1">
    <citation type="submission" date="2025-08" db="UniProtKB">
        <authorList>
            <consortium name="RefSeq"/>
        </authorList>
    </citation>
    <scope>IDENTIFICATION</scope>
</reference>
<sequence length="295" mass="34291">MIFVKSSIFLLLFFIKCGYSAIKLIFAHIDSYKKHTCININSSIKILTDLKERMFSRKTIQIVFLALARLVCVEGDHSQPATTCEEFERGARFNAYDIVDSQWKIIFFWSETTELKPIIFSLVDKKLEFRKNCNILRKLIFTYILYETTMFDIRVSKTRTKVKVPATVSLYRMSASLIFYKEKLLRMQYFFLICAVCAPNDHCFVIVPLLYQSLVFISGRPHPPPLLKLADLRFKLVDRYMGMMCCEDHTAFVLVRADEVPSTERECLDIASHIGFKGPGGRSYLYVKNLTRTEL</sequence>
<dbReference type="GeneID" id="112049737"/>
<gene>
    <name evidence="3" type="primary">LOC112049737</name>
</gene>
<evidence type="ECO:0000313" key="2">
    <source>
        <dbReference type="Proteomes" id="UP001652582"/>
    </source>
</evidence>
<dbReference type="Proteomes" id="UP001652582">
    <property type="component" value="Chromosome 3"/>
</dbReference>
<proteinExistence type="predicted"/>
<name>A0ABM3M7R5_BICAN</name>
<evidence type="ECO:0000256" key="1">
    <source>
        <dbReference type="SAM" id="Phobius"/>
    </source>
</evidence>
<keyword evidence="1" id="KW-0812">Transmembrane</keyword>